<evidence type="ECO:0000313" key="3">
    <source>
        <dbReference type="Proteomes" id="UP000291269"/>
    </source>
</evidence>
<evidence type="ECO:0000259" key="1">
    <source>
        <dbReference type="SMART" id="SM00834"/>
    </source>
</evidence>
<dbReference type="Gene3D" id="2.20.28.30">
    <property type="entry name" value="RNA polymerase ii, chain L"/>
    <property type="match status" value="1"/>
</dbReference>
<dbReference type="OrthoDB" id="9813321at2"/>
<accession>A0A4Q2KDE2</accession>
<comment type="caution">
    <text evidence="2">The sequence shown here is derived from an EMBL/GenBank/DDBJ whole genome shotgun (WGS) entry which is preliminary data.</text>
</comment>
<dbReference type="Pfam" id="PF09723">
    <property type="entry name" value="Zn_ribbon_8"/>
    <property type="match status" value="1"/>
</dbReference>
<dbReference type="InterPro" id="IPR013429">
    <property type="entry name" value="Regulatory_FmdB_Zinc_ribbon"/>
</dbReference>
<keyword evidence="3" id="KW-1185">Reference proteome</keyword>
<feature type="domain" description="Putative regulatory protein FmdB zinc ribbon" evidence="1">
    <location>
        <begin position="12"/>
        <end position="51"/>
    </location>
</feature>
<proteinExistence type="predicted"/>
<organism evidence="2 3">
    <name type="scientific">Candidatus Borkfalkia ceftriaxoniphila</name>
    <dbReference type="NCBI Taxonomy" id="2508949"/>
    <lineage>
        <taxon>Bacteria</taxon>
        <taxon>Bacillati</taxon>
        <taxon>Bacillota</taxon>
        <taxon>Clostridia</taxon>
        <taxon>Christensenellales</taxon>
        <taxon>Christensenellaceae</taxon>
        <taxon>Candidatus Borkfalkia</taxon>
    </lineage>
</organism>
<evidence type="ECO:0000313" key="2">
    <source>
        <dbReference type="EMBL" id="RXZ62017.1"/>
    </source>
</evidence>
<name>A0A4Q2KDE2_9FIRM</name>
<reference evidence="2 3" key="1">
    <citation type="journal article" date="2019" name="Gut">
        <title>Antibiotics-induced monodominance of a novel gut bacterial order.</title>
        <authorList>
            <person name="Hildebrand F."/>
            <person name="Moitinho-Silva L."/>
            <person name="Blasche S."/>
            <person name="Jahn M.T."/>
            <person name="Gossmann T.I."/>
            <person name="Heuerta-Cepas J."/>
            <person name="Hercog R."/>
            <person name="Luetge M."/>
            <person name="Bahram M."/>
            <person name="Pryszlak A."/>
            <person name="Alves R.J."/>
            <person name="Waszak S.M."/>
            <person name="Zhu A."/>
            <person name="Ye L."/>
            <person name="Costea P.I."/>
            <person name="Aalvink S."/>
            <person name="Belzer C."/>
            <person name="Forslund S.K."/>
            <person name="Sunagawa S."/>
            <person name="Hentschel U."/>
            <person name="Merten C."/>
            <person name="Patil K.R."/>
            <person name="Benes V."/>
            <person name="Bork P."/>
        </authorList>
    </citation>
    <scope>NUCLEOTIDE SEQUENCE [LARGE SCALE GENOMIC DNA]</scope>
    <source>
        <strain evidence="2 3">HDS1380</strain>
    </source>
</reference>
<dbReference type="EMBL" id="SDOZ01000002">
    <property type="protein sequence ID" value="RXZ62017.1"/>
    <property type="molecule type" value="Genomic_DNA"/>
</dbReference>
<sequence length="76" mass="8378">MGGIKNFEVKIMPLLQYKCAKCGEKFEELVKTYTDEVKCPRCGERCGRDYSGCVYSATGTKSKKCSGNCKTCGGCR</sequence>
<dbReference type="NCBIfam" id="TIGR02605">
    <property type="entry name" value="CxxC_CxxC_SSSS"/>
    <property type="match status" value="1"/>
</dbReference>
<gene>
    <name evidence="2" type="ORF">ESZ91_06405</name>
</gene>
<dbReference type="SMART" id="SM00834">
    <property type="entry name" value="CxxC_CXXC_SSSS"/>
    <property type="match status" value="1"/>
</dbReference>
<protein>
    <submittedName>
        <fullName evidence="2">Zinc ribbon domain-containing protein</fullName>
    </submittedName>
</protein>
<dbReference type="Proteomes" id="UP000291269">
    <property type="component" value="Unassembled WGS sequence"/>
</dbReference>
<dbReference type="AlphaFoldDB" id="A0A4Q2KDE2"/>